<sequence length="218" mass="25199">MMKTLAALITIVSLAFTTYAQEDSTRGRYLGLDVINSVPTYVLPNWYYIRKTIVIEPYYRFDIKKPDASIVIGAGFAKGSTHQYDEFNPSQSFRGAYFRASYEFKYRPRFISVGYGPIISFAGYNGKFRFEGPTFGDYEGSFQERNNVAIGWEGYIAYDLKLSRDLSLRFLLRNVMGRRTKASVYVQYYPGFGYTPPVLNNRFLYSGGLSFQLYYKLR</sequence>
<reference evidence="3" key="1">
    <citation type="journal article" date="2019" name="Int. J. Syst. Evol. Microbiol.">
        <title>The Global Catalogue of Microorganisms (GCM) 10K type strain sequencing project: providing services to taxonomists for standard genome sequencing and annotation.</title>
        <authorList>
            <consortium name="The Broad Institute Genomics Platform"/>
            <consortium name="The Broad Institute Genome Sequencing Center for Infectious Disease"/>
            <person name="Wu L."/>
            <person name="Ma J."/>
        </authorList>
    </citation>
    <scope>NUCLEOTIDE SEQUENCE [LARGE SCALE GENOMIC DNA]</scope>
    <source>
        <strain evidence="3">CGMCC 1.15288</strain>
    </source>
</reference>
<feature type="chain" id="PRO_5045314759" description="Outer membrane protein beta-barrel domain-containing protein" evidence="1">
    <location>
        <begin position="21"/>
        <end position="218"/>
    </location>
</feature>
<evidence type="ECO:0000256" key="1">
    <source>
        <dbReference type="SAM" id="SignalP"/>
    </source>
</evidence>
<organism evidence="2 3">
    <name type="scientific">Dyadobacter endophyticus</name>
    <dbReference type="NCBI Taxonomy" id="1749036"/>
    <lineage>
        <taxon>Bacteria</taxon>
        <taxon>Pseudomonadati</taxon>
        <taxon>Bacteroidota</taxon>
        <taxon>Cytophagia</taxon>
        <taxon>Cytophagales</taxon>
        <taxon>Spirosomataceae</taxon>
        <taxon>Dyadobacter</taxon>
    </lineage>
</organism>
<keyword evidence="3" id="KW-1185">Reference proteome</keyword>
<dbReference type="RefSeq" id="WP_188938438.1">
    <property type="nucleotide sequence ID" value="NZ_BMIA01000005.1"/>
</dbReference>
<keyword evidence="1" id="KW-0732">Signal</keyword>
<gene>
    <name evidence="2" type="ORF">GCM10007423_53930</name>
</gene>
<proteinExistence type="predicted"/>
<evidence type="ECO:0000313" key="3">
    <source>
        <dbReference type="Proteomes" id="UP000600214"/>
    </source>
</evidence>
<evidence type="ECO:0000313" key="2">
    <source>
        <dbReference type="EMBL" id="GGH50929.1"/>
    </source>
</evidence>
<evidence type="ECO:0008006" key="4">
    <source>
        <dbReference type="Google" id="ProtNLM"/>
    </source>
</evidence>
<dbReference type="Proteomes" id="UP000600214">
    <property type="component" value="Unassembled WGS sequence"/>
</dbReference>
<dbReference type="EMBL" id="BMIA01000005">
    <property type="protein sequence ID" value="GGH50929.1"/>
    <property type="molecule type" value="Genomic_DNA"/>
</dbReference>
<name>A0ABQ1Z6E1_9BACT</name>
<protein>
    <recommendedName>
        <fullName evidence="4">Outer membrane protein beta-barrel domain-containing protein</fullName>
    </recommendedName>
</protein>
<comment type="caution">
    <text evidence="2">The sequence shown here is derived from an EMBL/GenBank/DDBJ whole genome shotgun (WGS) entry which is preliminary data.</text>
</comment>
<accession>A0ABQ1Z6E1</accession>
<feature type="signal peptide" evidence="1">
    <location>
        <begin position="1"/>
        <end position="20"/>
    </location>
</feature>